<comment type="subcellular location">
    <subcellularLocation>
        <location evidence="4">Golgi apparatus membrane</location>
        <topology evidence="4">Single-pass type II membrane protein</topology>
    </subcellularLocation>
</comment>
<keyword evidence="4" id="KW-0961">Cell wall biogenesis/degradation</keyword>
<organism evidence="5">
    <name type="scientific">Aegilops tauschii</name>
    <name type="common">Tausch's goatgrass</name>
    <name type="synonym">Aegilops squarrosa</name>
    <dbReference type="NCBI Taxonomy" id="37682"/>
    <lineage>
        <taxon>Eukaryota</taxon>
        <taxon>Viridiplantae</taxon>
        <taxon>Streptophyta</taxon>
        <taxon>Embryophyta</taxon>
        <taxon>Tracheophyta</taxon>
        <taxon>Spermatophyta</taxon>
        <taxon>Magnoliopsida</taxon>
        <taxon>Liliopsida</taxon>
        <taxon>Poales</taxon>
        <taxon>Poaceae</taxon>
        <taxon>BOP clade</taxon>
        <taxon>Pooideae</taxon>
        <taxon>Triticodae</taxon>
        <taxon>Triticeae</taxon>
        <taxon>Triticinae</taxon>
        <taxon>Aegilops</taxon>
    </lineage>
</organism>
<dbReference type="Gene3D" id="3.90.550.10">
    <property type="entry name" value="Spore Coat Polysaccharide Biosynthesis Protein SpsA, Chain A"/>
    <property type="match status" value="1"/>
</dbReference>
<evidence type="ECO:0000256" key="3">
    <source>
        <dbReference type="ARBA" id="ARBA00022676"/>
    </source>
</evidence>
<keyword evidence="3 4" id="KW-0808">Transferase</keyword>
<proteinExistence type="inferred from homology"/>
<comment type="similarity">
    <text evidence="2 4">Belongs to the glycosyltransferase 8 family.</text>
</comment>
<dbReference type="InterPro" id="IPR029993">
    <property type="entry name" value="GAUT"/>
</dbReference>
<evidence type="ECO:0000256" key="4">
    <source>
        <dbReference type="RuleBase" id="RU362027"/>
    </source>
</evidence>
<evidence type="ECO:0000256" key="2">
    <source>
        <dbReference type="ARBA" id="ARBA00006351"/>
    </source>
</evidence>
<dbReference type="Pfam" id="PF01501">
    <property type="entry name" value="Glyco_transf_8"/>
    <property type="match status" value="1"/>
</dbReference>
<evidence type="ECO:0000256" key="1">
    <source>
        <dbReference type="ARBA" id="ARBA00004877"/>
    </source>
</evidence>
<reference evidence="5" key="1">
    <citation type="submission" date="2015-06" db="UniProtKB">
        <authorList>
            <consortium name="EnsemblPlants"/>
        </authorList>
    </citation>
    <scope>IDENTIFICATION</scope>
</reference>
<keyword evidence="4" id="KW-0333">Golgi apparatus</keyword>
<accession>M8CSZ4</accession>
<dbReference type="GO" id="GO:0000139">
    <property type="term" value="C:Golgi membrane"/>
    <property type="evidence" value="ECO:0007669"/>
    <property type="project" value="UniProtKB-SubCell"/>
</dbReference>
<dbReference type="AlphaFoldDB" id="M8CSZ4"/>
<dbReference type="GO" id="GO:0045489">
    <property type="term" value="P:pectin biosynthetic process"/>
    <property type="evidence" value="ECO:0007669"/>
    <property type="project" value="UniProtKB-UniPathway"/>
</dbReference>
<dbReference type="InterPro" id="IPR029044">
    <property type="entry name" value="Nucleotide-diphossugar_trans"/>
</dbReference>
<keyword evidence="3 4" id="KW-0328">Glycosyltransferase</keyword>
<name>M8CSZ4_AEGTA</name>
<sequence length="571" mass="62643">MRPECKARPGPGFWAGLSIPRSIARVYAPRENLVICHIGIIIIYVVGNFYFVPVYPLPVFQRDRTAIFTGQDGSRSAKRFHKSQKPVTWRYHPYSCSDWSAGLGRWLYGGGGDATEEFMKEWKRSHRVATLLDPVVVEAAPDSLDDLMVEMDTILASYDRLDMEAVVVKIMAMLLKMDRKLKSSRIRTLFNRHLASLGIPKSMHCLALRLAEEFAVTSAARSPVPLPQYAPRLTDASRIHVCLVTDNVLAAAVAVASAVRSSAGPSRLVFHVVTDKKSYVPMHSWFALHPVSPAVVEVKGLHQFDWRDGDAIASVMRTIDEVQKSSLDYHQLCDGSVEREYRRLEATKPSTFSILNYLKIHLPEFFPELPRVILLDDDVLVRKDLAGLWEQDLDGNIMGAVGAHRPGADGGICIERTLSEHLNFSDPAVSSLGLDGSNCTWSWGATIVDLDAWRGANVTETYQLWLQKASPPFPELSPFSYHDRAINSTDKTKPRIGVQAVEDGIAAAGSDSVRRPGAGDRAAVAPAGPRLAHARRRAAAALRRPAFQRAAEAVAGGGVPGAAGAVARALE</sequence>
<dbReference type="SUPFAM" id="SSF53448">
    <property type="entry name" value="Nucleotide-diphospho-sugar transferases"/>
    <property type="match status" value="1"/>
</dbReference>
<comment type="pathway">
    <text evidence="1 4">Glycan metabolism; pectin biosynthesis.</text>
</comment>
<dbReference type="PANTHER" id="PTHR32116">
    <property type="entry name" value="GALACTURONOSYLTRANSFERASE 4-RELATED"/>
    <property type="match status" value="1"/>
</dbReference>
<dbReference type="InterPro" id="IPR002495">
    <property type="entry name" value="Glyco_trans_8"/>
</dbReference>
<dbReference type="EnsemblPlants" id="EMT26841">
    <property type="protein sequence ID" value="EMT26841"/>
    <property type="gene ID" value="F775_06017"/>
</dbReference>
<keyword evidence="4" id="KW-0472">Membrane</keyword>
<dbReference type="UniPathway" id="UPA00845"/>
<dbReference type="GO" id="GO:0071555">
    <property type="term" value="P:cell wall organization"/>
    <property type="evidence" value="ECO:0007669"/>
    <property type="project" value="UniProtKB-KW"/>
</dbReference>
<evidence type="ECO:0000313" key="5">
    <source>
        <dbReference type="EnsemblPlants" id="EMT26841"/>
    </source>
</evidence>
<protein>
    <recommendedName>
        <fullName evidence="4">Hexosyltransferase</fullName>
        <ecNumber evidence="4">2.4.1.-</ecNumber>
    </recommendedName>
</protein>
<feature type="transmembrane region" description="Helical" evidence="4">
    <location>
        <begin position="33"/>
        <end position="52"/>
    </location>
</feature>
<dbReference type="EC" id="2.4.1.-" evidence="4"/>
<dbReference type="PANTHER" id="PTHR32116:SF30">
    <property type="entry name" value="GALACTURONOSYLTRANSFERASE 15-RELATED"/>
    <property type="match status" value="1"/>
</dbReference>
<keyword evidence="4" id="KW-0812">Transmembrane</keyword>
<keyword evidence="4" id="KW-1133">Transmembrane helix</keyword>
<dbReference type="GO" id="GO:0047262">
    <property type="term" value="F:polygalacturonate 4-alpha-galacturonosyltransferase activity"/>
    <property type="evidence" value="ECO:0007669"/>
    <property type="project" value="InterPro"/>
</dbReference>